<protein>
    <submittedName>
        <fullName evidence="2">Uncharacterized protein</fullName>
    </submittedName>
</protein>
<feature type="region of interest" description="Disordered" evidence="1">
    <location>
        <begin position="1"/>
        <end position="21"/>
    </location>
</feature>
<reference evidence="2" key="2">
    <citation type="submission" date="2023-06" db="EMBL/GenBank/DDBJ databases">
        <authorList>
            <person name="Swenson N.G."/>
            <person name="Wegrzyn J.L."/>
            <person name="Mcevoy S.L."/>
        </authorList>
    </citation>
    <scope>NUCLEOTIDE SEQUENCE</scope>
    <source>
        <strain evidence="2">NS2018</strain>
        <tissue evidence="2">Leaf</tissue>
    </source>
</reference>
<comment type="caution">
    <text evidence="2">The sequence shown here is derived from an EMBL/GenBank/DDBJ whole genome shotgun (WGS) entry which is preliminary data.</text>
</comment>
<evidence type="ECO:0000313" key="2">
    <source>
        <dbReference type="EMBL" id="KAK0576624.1"/>
    </source>
</evidence>
<dbReference type="AlphaFoldDB" id="A0AA39V260"/>
<sequence>MREEDSSLPRNGNLTGNHRQSETVEGHYELLVCFNNTATYLQNNCVGTESIEKDELSQDKGDDNVGMEDKDIAGELERNLEQVSDTHMIDLEPLPSGPSKEKVK</sequence>
<gene>
    <name evidence="2" type="ORF">LWI29_020778</name>
</gene>
<keyword evidence="3" id="KW-1185">Reference proteome</keyword>
<feature type="region of interest" description="Disordered" evidence="1">
    <location>
        <begin position="49"/>
        <end position="69"/>
    </location>
</feature>
<feature type="region of interest" description="Disordered" evidence="1">
    <location>
        <begin position="81"/>
        <end position="104"/>
    </location>
</feature>
<organism evidence="2 3">
    <name type="scientific">Acer saccharum</name>
    <name type="common">Sugar maple</name>
    <dbReference type="NCBI Taxonomy" id="4024"/>
    <lineage>
        <taxon>Eukaryota</taxon>
        <taxon>Viridiplantae</taxon>
        <taxon>Streptophyta</taxon>
        <taxon>Embryophyta</taxon>
        <taxon>Tracheophyta</taxon>
        <taxon>Spermatophyta</taxon>
        <taxon>Magnoliopsida</taxon>
        <taxon>eudicotyledons</taxon>
        <taxon>Gunneridae</taxon>
        <taxon>Pentapetalae</taxon>
        <taxon>rosids</taxon>
        <taxon>malvids</taxon>
        <taxon>Sapindales</taxon>
        <taxon>Sapindaceae</taxon>
        <taxon>Hippocastanoideae</taxon>
        <taxon>Acereae</taxon>
        <taxon>Acer</taxon>
    </lineage>
</organism>
<evidence type="ECO:0000313" key="3">
    <source>
        <dbReference type="Proteomes" id="UP001168877"/>
    </source>
</evidence>
<evidence type="ECO:0000256" key="1">
    <source>
        <dbReference type="SAM" id="MobiDB-lite"/>
    </source>
</evidence>
<reference evidence="2" key="1">
    <citation type="journal article" date="2022" name="Plant J.">
        <title>Strategies of tolerance reflected in two North American maple genomes.</title>
        <authorList>
            <person name="McEvoy S.L."/>
            <person name="Sezen U.U."/>
            <person name="Trouern-Trend A."/>
            <person name="McMahon S.M."/>
            <person name="Schaberg P.G."/>
            <person name="Yang J."/>
            <person name="Wegrzyn J.L."/>
            <person name="Swenson N.G."/>
        </authorList>
    </citation>
    <scope>NUCLEOTIDE SEQUENCE</scope>
    <source>
        <strain evidence="2">NS2018</strain>
    </source>
</reference>
<feature type="compositionally biased region" description="Polar residues" evidence="1">
    <location>
        <begin position="8"/>
        <end position="18"/>
    </location>
</feature>
<accession>A0AA39V260</accession>
<dbReference type="EMBL" id="JAUESC010000386">
    <property type="protein sequence ID" value="KAK0576624.1"/>
    <property type="molecule type" value="Genomic_DNA"/>
</dbReference>
<proteinExistence type="predicted"/>
<feature type="compositionally biased region" description="Basic and acidic residues" evidence="1">
    <location>
        <begin position="50"/>
        <end position="69"/>
    </location>
</feature>
<dbReference type="Proteomes" id="UP001168877">
    <property type="component" value="Unassembled WGS sequence"/>
</dbReference>
<name>A0AA39V260_ACESA</name>